<accession>A0A1H8UGM8</accession>
<dbReference type="PANTHER" id="PTHR46797:SF23">
    <property type="entry name" value="HTH-TYPE TRANSCRIPTIONAL REGULATOR SUTR"/>
    <property type="match status" value="1"/>
</dbReference>
<dbReference type="SUPFAM" id="SSF47413">
    <property type="entry name" value="lambda repressor-like DNA-binding domains"/>
    <property type="match status" value="1"/>
</dbReference>
<dbReference type="Pfam" id="PF06114">
    <property type="entry name" value="Peptidase_M78"/>
    <property type="match status" value="1"/>
</dbReference>
<dbReference type="PANTHER" id="PTHR46797">
    <property type="entry name" value="HTH-TYPE TRANSCRIPTIONAL REGULATOR"/>
    <property type="match status" value="1"/>
</dbReference>
<dbReference type="GO" id="GO:0005829">
    <property type="term" value="C:cytosol"/>
    <property type="evidence" value="ECO:0007669"/>
    <property type="project" value="TreeGrafter"/>
</dbReference>
<dbReference type="SMART" id="SM00530">
    <property type="entry name" value="HTH_XRE"/>
    <property type="match status" value="1"/>
</dbReference>
<dbReference type="GO" id="GO:0003700">
    <property type="term" value="F:DNA-binding transcription factor activity"/>
    <property type="evidence" value="ECO:0007669"/>
    <property type="project" value="TreeGrafter"/>
</dbReference>
<dbReference type="InterPro" id="IPR001387">
    <property type="entry name" value="Cro/C1-type_HTH"/>
</dbReference>
<dbReference type="EMBL" id="FODT01000007">
    <property type="protein sequence ID" value="SEP01758.1"/>
    <property type="molecule type" value="Genomic_DNA"/>
</dbReference>
<dbReference type="Pfam" id="PF09856">
    <property type="entry name" value="ScfRs"/>
    <property type="match status" value="1"/>
</dbReference>
<comment type="similarity">
    <text evidence="1">Belongs to the short-chain fatty acyl-CoA assimilation regulator (ScfR) family.</text>
</comment>
<organism evidence="6 7">
    <name type="scientific">Rhodopseudomonas pseudopalustris</name>
    <dbReference type="NCBI Taxonomy" id="1513892"/>
    <lineage>
        <taxon>Bacteria</taxon>
        <taxon>Pseudomonadati</taxon>
        <taxon>Pseudomonadota</taxon>
        <taxon>Alphaproteobacteria</taxon>
        <taxon>Hyphomicrobiales</taxon>
        <taxon>Nitrobacteraceae</taxon>
        <taxon>Rhodopseudomonas</taxon>
    </lineage>
</organism>
<gene>
    <name evidence="6" type="ORF">SAMN05444123_10712</name>
</gene>
<keyword evidence="7" id="KW-1185">Reference proteome</keyword>
<dbReference type="PROSITE" id="PS50943">
    <property type="entry name" value="HTH_CROC1"/>
    <property type="match status" value="1"/>
</dbReference>
<dbReference type="OrthoDB" id="1123084at2"/>
<evidence type="ECO:0000313" key="7">
    <source>
        <dbReference type="Proteomes" id="UP000199615"/>
    </source>
</evidence>
<evidence type="ECO:0000256" key="2">
    <source>
        <dbReference type="ARBA" id="ARBA00023015"/>
    </source>
</evidence>
<dbReference type="AlphaFoldDB" id="A0A1H8UGM8"/>
<name>A0A1H8UGM8_9BRAD</name>
<evidence type="ECO:0000256" key="3">
    <source>
        <dbReference type="ARBA" id="ARBA00023125"/>
    </source>
</evidence>
<proteinExistence type="inferred from homology"/>
<dbReference type="Pfam" id="PF01381">
    <property type="entry name" value="HTH_3"/>
    <property type="match status" value="1"/>
</dbReference>
<evidence type="ECO:0000259" key="5">
    <source>
        <dbReference type="PROSITE" id="PS50943"/>
    </source>
</evidence>
<feature type="domain" description="HTH cro/C1-type" evidence="5">
    <location>
        <begin position="10"/>
        <end position="64"/>
    </location>
</feature>
<evidence type="ECO:0000313" key="6">
    <source>
        <dbReference type="EMBL" id="SEP01758.1"/>
    </source>
</evidence>
<dbReference type="RefSeq" id="WP_092684649.1">
    <property type="nucleotide sequence ID" value="NZ_FODT01000007.1"/>
</dbReference>
<evidence type="ECO:0000256" key="1">
    <source>
        <dbReference type="ARBA" id="ARBA00007227"/>
    </source>
</evidence>
<dbReference type="PIRSF" id="PIRSF019251">
    <property type="entry name" value="Rv0465c"/>
    <property type="match status" value="1"/>
</dbReference>
<keyword evidence="2" id="KW-0805">Transcription regulation</keyword>
<dbReference type="GO" id="GO:0003677">
    <property type="term" value="F:DNA binding"/>
    <property type="evidence" value="ECO:0007669"/>
    <property type="project" value="UniProtKB-KW"/>
</dbReference>
<dbReference type="InterPro" id="IPR018653">
    <property type="entry name" value="ScfR_C"/>
</dbReference>
<dbReference type="Gene3D" id="1.10.260.40">
    <property type="entry name" value="lambda repressor-like DNA-binding domains"/>
    <property type="match status" value="1"/>
</dbReference>
<keyword evidence="4" id="KW-0804">Transcription</keyword>
<dbReference type="CDD" id="cd00093">
    <property type="entry name" value="HTH_XRE"/>
    <property type="match status" value="1"/>
</dbReference>
<reference evidence="7" key="1">
    <citation type="submission" date="2016-10" db="EMBL/GenBank/DDBJ databases">
        <authorList>
            <person name="Varghese N."/>
            <person name="Submissions S."/>
        </authorList>
    </citation>
    <scope>NUCLEOTIDE SEQUENCE [LARGE SCALE GENOMIC DNA]</scope>
    <source>
        <strain evidence="7">DSM 123</strain>
    </source>
</reference>
<keyword evidence="3" id="KW-0238">DNA-binding</keyword>
<dbReference type="InterPro" id="IPR010982">
    <property type="entry name" value="Lambda_DNA-bd_dom_sf"/>
</dbReference>
<dbReference type="InterPro" id="IPR050807">
    <property type="entry name" value="TransReg_Diox_bact_type"/>
</dbReference>
<evidence type="ECO:0000256" key="4">
    <source>
        <dbReference type="ARBA" id="ARBA00023163"/>
    </source>
</evidence>
<dbReference type="Proteomes" id="UP000199615">
    <property type="component" value="Unassembled WGS sequence"/>
</dbReference>
<dbReference type="InterPro" id="IPR010359">
    <property type="entry name" value="IrrE_HExxH"/>
</dbReference>
<dbReference type="InterPro" id="IPR026281">
    <property type="entry name" value="HTH_RamB"/>
</dbReference>
<protein>
    <submittedName>
        <fullName evidence="6">Transcriptional regulator, XRE family</fullName>
    </submittedName>
</protein>
<sequence length="474" mass="52160">MKKAYVGARLRRLREQRGMTQHALATAVGISPSYLNQIENNQRPLTVPVLLKLNATLGIDVQLFSEDDEARLIADLKEALSDPMIGESMTANDVRELATSMPAAGRALVAIYRRYHLALEQSAALAARLGDDRQDRPTPAMSTPFEEVRDFFYARHNYIAELDEAAERTAADTGRTIQQVAAALAERLKSRHGIDVRVGATGDASADLQRSFDAGDNTLRLSARLQPGQQAFQIGTQLAFLEHRDTIDTLVAESPFGDEASRKLARIGLANYFAGALLLPYAAFREKAESVRYDITLIGQHFGVGYETICHRLSTLQRPGARGVPFFFIRVDRAGNISKRQSATDFHFSRGGGTCPLWNVYEAFSQPDRILTQLARMPDDRTYLWVARTVSHDQAGYHAPRKTFAIALGCDLQHAGRLVYSDGLDLSNPAAATPIGAGCRICERPACPQRAFPPVGRALHVDESRGSFSPYSTN</sequence>